<protein>
    <submittedName>
        <fullName evidence="1">Uncharacterized protein</fullName>
    </submittedName>
</protein>
<gene>
    <name evidence="1" type="ORF">G4D63_11930</name>
</gene>
<dbReference type="AlphaFoldDB" id="A0A6M0Q7V0"/>
<organism evidence="1 2">
    <name type="scientific">Bacillus mesophilus</name>
    <dbReference type="NCBI Taxonomy" id="1808955"/>
    <lineage>
        <taxon>Bacteria</taxon>
        <taxon>Bacillati</taxon>
        <taxon>Bacillota</taxon>
        <taxon>Bacilli</taxon>
        <taxon>Bacillales</taxon>
        <taxon>Bacillaceae</taxon>
        <taxon>Bacillus</taxon>
    </lineage>
</organism>
<name>A0A6M0Q7V0_9BACI</name>
<dbReference type="EMBL" id="JAAIWM010000003">
    <property type="protein sequence ID" value="NEY72436.1"/>
    <property type="molecule type" value="Genomic_DNA"/>
</dbReference>
<evidence type="ECO:0000313" key="2">
    <source>
        <dbReference type="Proteomes" id="UP000481043"/>
    </source>
</evidence>
<dbReference type="Proteomes" id="UP000481043">
    <property type="component" value="Unassembled WGS sequence"/>
</dbReference>
<sequence>MDKLLFIIAWDMPFSFGSRLFLFTLEFLSSDYSQMLGIPIDYLDLAYYYAASRSLILDFMCMLKESSDEGKGSFSVLES</sequence>
<comment type="caution">
    <text evidence="1">The sequence shown here is derived from an EMBL/GenBank/DDBJ whole genome shotgun (WGS) entry which is preliminary data.</text>
</comment>
<proteinExistence type="predicted"/>
<reference evidence="1 2" key="1">
    <citation type="submission" date="2020-02" db="EMBL/GenBank/DDBJ databases">
        <title>Bacillus aquiflavi sp. nov., isolated from yellow water of strong flavor Chinese baijiu in Yibin region of China.</title>
        <authorList>
            <person name="Xie J."/>
        </authorList>
    </citation>
    <scope>NUCLEOTIDE SEQUENCE [LARGE SCALE GENOMIC DNA]</scope>
    <source>
        <strain evidence="1 2">SA4</strain>
    </source>
</reference>
<accession>A0A6M0Q7V0</accession>
<dbReference type="RefSeq" id="WP_163179879.1">
    <property type="nucleotide sequence ID" value="NZ_JAAIWM010000003.1"/>
</dbReference>
<keyword evidence="2" id="KW-1185">Reference proteome</keyword>
<evidence type="ECO:0000313" key="1">
    <source>
        <dbReference type="EMBL" id="NEY72436.1"/>
    </source>
</evidence>